<keyword evidence="1" id="KW-0732">Signal</keyword>
<dbReference type="Proteomes" id="UP000295361">
    <property type="component" value="Unassembled WGS sequence"/>
</dbReference>
<dbReference type="RefSeq" id="WP_133699408.1">
    <property type="nucleotide sequence ID" value="NZ_SNXS01000001.1"/>
</dbReference>
<gene>
    <name evidence="2" type="ORF">DES47_101874</name>
</gene>
<feature type="chain" id="PRO_5020412110" description="Extracellular solute-binding protein (Family 3)" evidence="1">
    <location>
        <begin position="21"/>
        <end position="62"/>
    </location>
</feature>
<feature type="signal peptide" evidence="1">
    <location>
        <begin position="1"/>
        <end position="20"/>
    </location>
</feature>
<name>A0A4R6QU43_9BURK</name>
<evidence type="ECO:0000313" key="3">
    <source>
        <dbReference type="Proteomes" id="UP000295361"/>
    </source>
</evidence>
<dbReference type="AlphaFoldDB" id="A0A4R6QU43"/>
<protein>
    <recommendedName>
        <fullName evidence="4">Extracellular solute-binding protein (Family 3)</fullName>
    </recommendedName>
</protein>
<accession>A0A4R6QU43</accession>
<dbReference type="InParanoid" id="A0A4R6QU43"/>
<dbReference type="EMBL" id="SNXS01000001">
    <property type="protein sequence ID" value="TDP74806.1"/>
    <property type="molecule type" value="Genomic_DNA"/>
</dbReference>
<keyword evidence="3" id="KW-1185">Reference proteome</keyword>
<reference evidence="2 3" key="1">
    <citation type="submission" date="2019-03" db="EMBL/GenBank/DDBJ databases">
        <title>Genomic Encyclopedia of Type Strains, Phase IV (KMG-IV): sequencing the most valuable type-strain genomes for metagenomic binning, comparative biology and taxonomic classification.</title>
        <authorList>
            <person name="Goeker M."/>
        </authorList>
    </citation>
    <scope>NUCLEOTIDE SEQUENCE [LARGE SCALE GENOMIC DNA]</scope>
    <source>
        <strain evidence="2 3">DSM 16998</strain>
    </source>
</reference>
<comment type="caution">
    <text evidence="2">The sequence shown here is derived from an EMBL/GenBank/DDBJ whole genome shotgun (WGS) entry which is preliminary data.</text>
</comment>
<evidence type="ECO:0000256" key="1">
    <source>
        <dbReference type="SAM" id="SignalP"/>
    </source>
</evidence>
<organism evidence="2 3">
    <name type="scientific">Roseateles toxinivorans</name>
    <dbReference type="NCBI Taxonomy" id="270368"/>
    <lineage>
        <taxon>Bacteria</taxon>
        <taxon>Pseudomonadati</taxon>
        <taxon>Pseudomonadota</taxon>
        <taxon>Betaproteobacteria</taxon>
        <taxon>Burkholderiales</taxon>
        <taxon>Sphaerotilaceae</taxon>
        <taxon>Roseateles</taxon>
    </lineage>
</organism>
<evidence type="ECO:0000313" key="2">
    <source>
        <dbReference type="EMBL" id="TDP74806.1"/>
    </source>
</evidence>
<evidence type="ECO:0008006" key="4">
    <source>
        <dbReference type="Google" id="ProtNLM"/>
    </source>
</evidence>
<proteinExistence type="predicted"/>
<sequence length="62" mass="6724">MRHPLVCCVVLACLAPGAHAVERVVLFGDDDDAPYAFVENGEFKGMYVELLGKAAELLKPAY</sequence>